<dbReference type="SUPFAM" id="SSF55729">
    <property type="entry name" value="Acyl-CoA N-acyltransferases (Nat)"/>
    <property type="match status" value="1"/>
</dbReference>
<dbReference type="OrthoDB" id="125295at2157"/>
<dbReference type="InterPro" id="IPR000182">
    <property type="entry name" value="GNAT_dom"/>
</dbReference>
<dbReference type="PANTHER" id="PTHR43877">
    <property type="entry name" value="AMINOALKYLPHOSPHONATE N-ACETYLTRANSFERASE-RELATED-RELATED"/>
    <property type="match status" value="1"/>
</dbReference>
<dbReference type="Pfam" id="PF00583">
    <property type="entry name" value="Acetyltransf_1"/>
    <property type="match status" value="1"/>
</dbReference>
<dbReference type="GO" id="GO:0016747">
    <property type="term" value="F:acyltransferase activity, transferring groups other than amino-acyl groups"/>
    <property type="evidence" value="ECO:0007669"/>
    <property type="project" value="InterPro"/>
</dbReference>
<keyword evidence="2" id="KW-0012">Acyltransferase</keyword>
<dbReference type="Gene3D" id="3.40.630.30">
    <property type="match status" value="1"/>
</dbReference>
<dbReference type="Proteomes" id="UP000509626">
    <property type="component" value="Chromosome"/>
</dbReference>
<organism evidence="4 5">
    <name type="scientific">Halorarum salinum</name>
    <dbReference type="NCBI Taxonomy" id="2743089"/>
    <lineage>
        <taxon>Archaea</taxon>
        <taxon>Methanobacteriati</taxon>
        <taxon>Methanobacteriota</taxon>
        <taxon>Stenosarchaea group</taxon>
        <taxon>Halobacteria</taxon>
        <taxon>Halobacteriales</taxon>
        <taxon>Haloferacaceae</taxon>
        <taxon>Halorarum</taxon>
    </lineage>
</organism>
<dbReference type="GeneID" id="56037843"/>
<evidence type="ECO:0000313" key="5">
    <source>
        <dbReference type="Proteomes" id="UP000509626"/>
    </source>
</evidence>
<dbReference type="RefSeq" id="WP_179268673.1">
    <property type="nucleotide sequence ID" value="NZ_CP058579.1"/>
</dbReference>
<evidence type="ECO:0000313" key="4">
    <source>
        <dbReference type="EMBL" id="QLG62088.1"/>
    </source>
</evidence>
<accession>A0A7D5LAQ1</accession>
<feature type="domain" description="N-acetyltransferase" evidence="3">
    <location>
        <begin position="4"/>
        <end position="139"/>
    </location>
</feature>
<dbReference type="CDD" id="cd04301">
    <property type="entry name" value="NAT_SF"/>
    <property type="match status" value="1"/>
</dbReference>
<sequence>MGGTRVEEVTTSEGWDRAVPVLRELWTDADESFVRSWREEEGYRLFGRYDGDELVGVAGVSVRRVVHHERQAWVHDLVVTGPRRGEGHGAALLSFVESWARERDCEHVVLASLLDNEGAIEFYEREGMDRWAYLFETEL</sequence>
<proteinExistence type="predicted"/>
<keyword evidence="5" id="KW-1185">Reference proteome</keyword>
<evidence type="ECO:0000256" key="2">
    <source>
        <dbReference type="ARBA" id="ARBA00023315"/>
    </source>
</evidence>
<dbReference type="KEGG" id="halu:HUG12_10250"/>
<gene>
    <name evidence="4" type="ORF">HUG12_10250</name>
</gene>
<dbReference type="PROSITE" id="PS51186">
    <property type="entry name" value="GNAT"/>
    <property type="match status" value="1"/>
</dbReference>
<dbReference type="PANTHER" id="PTHR43877:SF2">
    <property type="entry name" value="AMINOALKYLPHOSPHONATE N-ACETYLTRANSFERASE-RELATED"/>
    <property type="match status" value="1"/>
</dbReference>
<evidence type="ECO:0000256" key="1">
    <source>
        <dbReference type="ARBA" id="ARBA00022679"/>
    </source>
</evidence>
<dbReference type="AlphaFoldDB" id="A0A7D5LAQ1"/>
<name>A0A7D5LAQ1_9EURY</name>
<reference evidence="4 5" key="1">
    <citation type="submission" date="2020-06" db="EMBL/GenBank/DDBJ databases">
        <title>NJ-3-1, isolated from saline soil.</title>
        <authorList>
            <person name="Cui H.L."/>
            <person name="Shi X."/>
        </authorList>
    </citation>
    <scope>NUCLEOTIDE SEQUENCE [LARGE SCALE GENOMIC DNA]</scope>
    <source>
        <strain evidence="4 5">NJ-3-1</strain>
    </source>
</reference>
<evidence type="ECO:0000259" key="3">
    <source>
        <dbReference type="PROSITE" id="PS51186"/>
    </source>
</evidence>
<dbReference type="InterPro" id="IPR016181">
    <property type="entry name" value="Acyl_CoA_acyltransferase"/>
</dbReference>
<dbReference type="EMBL" id="CP058579">
    <property type="protein sequence ID" value="QLG62088.1"/>
    <property type="molecule type" value="Genomic_DNA"/>
</dbReference>
<dbReference type="InterPro" id="IPR050832">
    <property type="entry name" value="Bact_Acetyltransf"/>
</dbReference>
<keyword evidence="1 4" id="KW-0808">Transferase</keyword>
<protein>
    <submittedName>
        <fullName evidence="4">GNAT family N-acetyltransferase</fullName>
    </submittedName>
</protein>